<comment type="subcellular location">
    <subcellularLocation>
        <location evidence="1">Cell membrane</location>
        <topology evidence="1">Multi-pass membrane protein</topology>
    </subcellularLocation>
</comment>
<dbReference type="GO" id="GO:0008360">
    <property type="term" value="P:regulation of cell shape"/>
    <property type="evidence" value="ECO:0007669"/>
    <property type="project" value="UniProtKB-KW"/>
</dbReference>
<evidence type="ECO:0000313" key="10">
    <source>
        <dbReference type="EMBL" id="SFN10830.1"/>
    </source>
</evidence>
<dbReference type="NCBIfam" id="TIGR01695">
    <property type="entry name" value="murJ_mviN"/>
    <property type="match status" value="1"/>
</dbReference>
<dbReference type="STRING" id="260086.SAMN05216207_100832"/>
<feature type="transmembrane region" description="Helical" evidence="9">
    <location>
        <begin position="385"/>
        <end position="407"/>
    </location>
</feature>
<feature type="compositionally biased region" description="Low complexity" evidence="8">
    <location>
        <begin position="127"/>
        <end position="140"/>
    </location>
</feature>
<dbReference type="AlphaFoldDB" id="A0A1I4WC54"/>
<keyword evidence="5" id="KW-0573">Peptidoglycan synthesis</keyword>
<dbReference type="CDD" id="cd13123">
    <property type="entry name" value="MATE_MurJ_like"/>
    <property type="match status" value="1"/>
</dbReference>
<evidence type="ECO:0000256" key="3">
    <source>
        <dbReference type="ARBA" id="ARBA00022692"/>
    </source>
</evidence>
<evidence type="ECO:0000256" key="1">
    <source>
        <dbReference type="ARBA" id="ARBA00004651"/>
    </source>
</evidence>
<keyword evidence="2" id="KW-1003">Cell membrane</keyword>
<dbReference type="PRINTS" id="PR01806">
    <property type="entry name" value="VIRFACTRMVIN"/>
</dbReference>
<feature type="transmembrane region" description="Helical" evidence="9">
    <location>
        <begin position="453"/>
        <end position="474"/>
    </location>
</feature>
<feature type="transmembrane region" description="Helical" evidence="9">
    <location>
        <begin position="750"/>
        <end position="771"/>
    </location>
</feature>
<evidence type="ECO:0000256" key="8">
    <source>
        <dbReference type="SAM" id="MobiDB-lite"/>
    </source>
</evidence>
<dbReference type="EMBL" id="FOUY01000008">
    <property type="protein sequence ID" value="SFN10830.1"/>
    <property type="molecule type" value="Genomic_DNA"/>
</dbReference>
<feature type="transmembrane region" description="Helical" evidence="9">
    <location>
        <begin position="620"/>
        <end position="640"/>
    </location>
</feature>
<keyword evidence="11" id="KW-1185">Reference proteome</keyword>
<feature type="transmembrane region" description="Helical" evidence="9">
    <location>
        <begin position="279"/>
        <end position="295"/>
    </location>
</feature>
<keyword evidence="4" id="KW-0133">Cell shape</keyword>
<feature type="compositionally biased region" description="Pro residues" evidence="8">
    <location>
        <begin position="11"/>
        <end position="34"/>
    </location>
</feature>
<feature type="compositionally biased region" description="Low complexity" evidence="8">
    <location>
        <begin position="83"/>
        <end position="92"/>
    </location>
</feature>
<feature type="transmembrane region" description="Helical" evidence="9">
    <location>
        <begin position="494"/>
        <end position="515"/>
    </location>
</feature>
<proteinExistence type="predicted"/>
<dbReference type="PANTHER" id="PTHR47019">
    <property type="entry name" value="LIPID II FLIPPASE MURJ"/>
    <property type="match status" value="1"/>
</dbReference>
<feature type="transmembrane region" description="Helical" evidence="9">
    <location>
        <begin position="711"/>
        <end position="730"/>
    </location>
</feature>
<feature type="compositionally biased region" description="Low complexity" evidence="8">
    <location>
        <begin position="55"/>
        <end position="75"/>
    </location>
</feature>
<feature type="transmembrane region" description="Helical" evidence="9">
    <location>
        <begin position="652"/>
        <end position="671"/>
    </location>
</feature>
<feature type="compositionally biased region" description="Low complexity" evidence="8">
    <location>
        <begin position="199"/>
        <end position="213"/>
    </location>
</feature>
<feature type="compositionally biased region" description="Low complexity" evidence="8">
    <location>
        <begin position="35"/>
        <end position="48"/>
    </location>
</feature>
<reference evidence="10 11" key="1">
    <citation type="submission" date="2016-10" db="EMBL/GenBank/DDBJ databases">
        <authorList>
            <person name="de Groot N.N."/>
        </authorList>
    </citation>
    <scope>NUCLEOTIDE SEQUENCE [LARGE SCALE GENOMIC DNA]</scope>
    <source>
        <strain evidence="10 11">CGMCC 4.1877</strain>
    </source>
</reference>
<dbReference type="InterPro" id="IPR051050">
    <property type="entry name" value="Lipid_II_flippase_MurJ/MviN"/>
</dbReference>
<feature type="transmembrane region" description="Helical" evidence="9">
    <location>
        <begin position="307"/>
        <end position="326"/>
    </location>
</feature>
<protein>
    <submittedName>
        <fullName evidence="10">Putative peptidoglycan lipid II flippase</fullName>
    </submittedName>
</protein>
<feature type="transmembrane region" description="Helical" evidence="9">
    <location>
        <begin position="584"/>
        <end position="608"/>
    </location>
</feature>
<dbReference type="GO" id="GO:0009252">
    <property type="term" value="P:peptidoglycan biosynthetic process"/>
    <property type="evidence" value="ECO:0007669"/>
    <property type="project" value="UniProtKB-KW"/>
</dbReference>
<feature type="transmembrane region" description="Helical" evidence="9">
    <location>
        <begin position="416"/>
        <end position="437"/>
    </location>
</feature>
<keyword evidence="7 9" id="KW-0472">Membrane</keyword>
<evidence type="ECO:0000256" key="5">
    <source>
        <dbReference type="ARBA" id="ARBA00022984"/>
    </source>
</evidence>
<accession>A0A1I4WC54</accession>
<feature type="compositionally biased region" description="Low complexity" evidence="8">
    <location>
        <begin position="103"/>
        <end position="120"/>
    </location>
</feature>
<dbReference type="InterPro" id="IPR004268">
    <property type="entry name" value="MurJ"/>
</dbReference>
<evidence type="ECO:0000256" key="6">
    <source>
        <dbReference type="ARBA" id="ARBA00022989"/>
    </source>
</evidence>
<sequence length="786" mass="78054">MTRPVGRPVPHDGPPTNPIDPGAGPVPSPVPVSSPGPSAVPGTGVPAGDQPTLPPGARAATGPVAPGAGVPVNGTPPGGAAAGSGSDPADPATGSPVHGASFPDGPAPAARAAGPSGHGPTPNGRVPASPAAGPSPAHGPAQGGPGQAAGPPANGTSTGDTPPHGVPASTTPPHGAPAGGTPPHGSPAGNTPPHGAPAGGTPPHGAPAGDAPRPGGPAAPPDASAATGPVTPGAGDAPAPAGAPDGAGALAKGTENAGSLVRSSGMIAIASMVSRATGFVRNLALVAVLGLAVVNDSYTVSNTLPNIVYEFLIGGVLTSVMIPVLVRAQAEDPDGGDVFTRRLLTVVGVGLLLATLVAMAAAPLLTRLYLGSGGSDASNPELATAFAWLLLPQIFFYGIGALLGAILNSKQVFGPFAWAPVLNNVVVLGVLVVYVLVPGEISTDPVRMGDPKLLVLGLGTTLGIVVQAAVLIPFMRRIGFRYRPVWGWDPRLSVAGGMVVWIMGYVLVGAVGYIVTTRVAAAADGGSVSTYQNAWLLLQVPYGVLGVSLLTALMPRMSRAAANGDTGQVVTDLSLGARLSTVGLVPIAAVMTAFGGALGTALFSVGAASGAGAARLGETVAWSAFGLLPYAVTMLQMRVFYAMTDSRTPTMIQVGMVGVKIPLLLACPLLLPPEDVVLGLAAANGMSFVGGAVLGQWLLRRRLGRVRTGEVLNTLVRVTVASAAGAAIAWGLSKLVEPAITDWPVVAQAWTLLVGGSLLALPLMVVGMRLLKVRELDAVFRRFSRS</sequence>
<feature type="compositionally biased region" description="Low complexity" evidence="8">
    <location>
        <begin position="179"/>
        <end position="193"/>
    </location>
</feature>
<feature type="transmembrane region" description="Helical" evidence="9">
    <location>
        <begin position="677"/>
        <end position="699"/>
    </location>
</feature>
<feature type="transmembrane region" description="Helical" evidence="9">
    <location>
        <begin position="535"/>
        <end position="553"/>
    </location>
</feature>
<evidence type="ECO:0000313" key="11">
    <source>
        <dbReference type="Proteomes" id="UP000199614"/>
    </source>
</evidence>
<dbReference type="GO" id="GO:0034204">
    <property type="term" value="P:lipid translocation"/>
    <property type="evidence" value="ECO:0007669"/>
    <property type="project" value="TreeGrafter"/>
</dbReference>
<feature type="compositionally biased region" description="Low complexity" evidence="8">
    <location>
        <begin position="221"/>
        <end position="252"/>
    </location>
</feature>
<evidence type="ECO:0000256" key="9">
    <source>
        <dbReference type="SAM" id="Phobius"/>
    </source>
</evidence>
<dbReference type="PANTHER" id="PTHR47019:SF1">
    <property type="entry name" value="LIPID II FLIPPASE MURJ"/>
    <property type="match status" value="1"/>
</dbReference>
<feature type="region of interest" description="Disordered" evidence="8">
    <location>
        <begin position="1"/>
        <end position="252"/>
    </location>
</feature>
<dbReference type="Proteomes" id="UP000199614">
    <property type="component" value="Unassembled WGS sequence"/>
</dbReference>
<gene>
    <name evidence="10" type="ORF">SAMN05216207_100832</name>
</gene>
<name>A0A1I4WC54_PSUAM</name>
<dbReference type="Pfam" id="PF03023">
    <property type="entry name" value="MurJ"/>
    <property type="match status" value="1"/>
</dbReference>
<keyword evidence="6 9" id="KW-1133">Transmembrane helix</keyword>
<feature type="transmembrane region" description="Helical" evidence="9">
    <location>
        <begin position="346"/>
        <end position="365"/>
    </location>
</feature>
<dbReference type="GO" id="GO:0005886">
    <property type="term" value="C:plasma membrane"/>
    <property type="evidence" value="ECO:0007669"/>
    <property type="project" value="UniProtKB-SubCell"/>
</dbReference>
<evidence type="ECO:0000256" key="7">
    <source>
        <dbReference type="ARBA" id="ARBA00023136"/>
    </source>
</evidence>
<evidence type="ECO:0000256" key="2">
    <source>
        <dbReference type="ARBA" id="ARBA00022475"/>
    </source>
</evidence>
<organism evidence="10 11">
    <name type="scientific">Pseudonocardia ammonioxydans</name>
    <dbReference type="NCBI Taxonomy" id="260086"/>
    <lineage>
        <taxon>Bacteria</taxon>
        <taxon>Bacillati</taxon>
        <taxon>Actinomycetota</taxon>
        <taxon>Actinomycetes</taxon>
        <taxon>Pseudonocardiales</taxon>
        <taxon>Pseudonocardiaceae</taxon>
        <taxon>Pseudonocardia</taxon>
    </lineage>
</organism>
<keyword evidence="3 9" id="KW-0812">Transmembrane</keyword>
<evidence type="ECO:0000256" key="4">
    <source>
        <dbReference type="ARBA" id="ARBA00022960"/>
    </source>
</evidence>
<dbReference type="GO" id="GO:0015648">
    <property type="term" value="F:lipid-linked peptidoglycan transporter activity"/>
    <property type="evidence" value="ECO:0007669"/>
    <property type="project" value="TreeGrafter"/>
</dbReference>